<dbReference type="GO" id="GO:0045910">
    <property type="term" value="P:negative regulation of DNA recombination"/>
    <property type="evidence" value="ECO:0007669"/>
    <property type="project" value="TreeGrafter"/>
</dbReference>
<evidence type="ECO:0000259" key="9">
    <source>
        <dbReference type="PROSITE" id="PS51504"/>
    </source>
</evidence>
<reference evidence="10 11" key="1">
    <citation type="submission" date="2012-08" db="EMBL/GenBank/DDBJ databases">
        <title>Oryza genome evolution.</title>
        <authorList>
            <person name="Wing R.A."/>
        </authorList>
    </citation>
    <scope>NUCLEOTIDE SEQUENCE</scope>
</reference>
<dbReference type="AlphaFoldDB" id="A0A0D9XDJ0"/>
<evidence type="ECO:0000256" key="3">
    <source>
        <dbReference type="ARBA" id="ARBA00022990"/>
    </source>
</evidence>
<evidence type="ECO:0000256" key="6">
    <source>
        <dbReference type="ARBA" id="ARBA00068571"/>
    </source>
</evidence>
<dbReference type="Proteomes" id="UP000032180">
    <property type="component" value="Chromosome 9"/>
</dbReference>
<dbReference type="InterPro" id="IPR005818">
    <property type="entry name" value="Histone_H1/H5_H15"/>
</dbReference>
<dbReference type="InterPro" id="IPR036390">
    <property type="entry name" value="WH_DNA-bd_sf"/>
</dbReference>
<feature type="compositionally biased region" description="Pro residues" evidence="8">
    <location>
        <begin position="119"/>
        <end position="131"/>
    </location>
</feature>
<feature type="compositionally biased region" description="Low complexity" evidence="8">
    <location>
        <begin position="191"/>
        <end position="205"/>
    </location>
</feature>
<dbReference type="GO" id="GO:0031492">
    <property type="term" value="F:nucleosomal DNA binding"/>
    <property type="evidence" value="ECO:0007669"/>
    <property type="project" value="TreeGrafter"/>
</dbReference>
<feature type="region of interest" description="Disordered" evidence="8">
    <location>
        <begin position="86"/>
        <end position="224"/>
    </location>
</feature>
<evidence type="ECO:0000313" key="11">
    <source>
        <dbReference type="Proteomes" id="UP000032180"/>
    </source>
</evidence>
<dbReference type="GO" id="GO:0006334">
    <property type="term" value="P:nucleosome assembly"/>
    <property type="evidence" value="ECO:0007669"/>
    <property type="project" value="InterPro"/>
</dbReference>
<proteinExistence type="predicted"/>
<dbReference type="EnsemblPlants" id="LPERR09G06650.1">
    <property type="protein sequence ID" value="LPERR09G06650.1"/>
    <property type="gene ID" value="LPERR09G06650"/>
</dbReference>
<keyword evidence="2" id="KW-0677">Repeat</keyword>
<reference evidence="11" key="2">
    <citation type="submission" date="2013-12" db="EMBL/GenBank/DDBJ databases">
        <authorList>
            <person name="Yu Y."/>
            <person name="Lee S."/>
            <person name="de Baynast K."/>
            <person name="Wissotski M."/>
            <person name="Liu L."/>
            <person name="Talag J."/>
            <person name="Goicoechea J."/>
            <person name="Angelova A."/>
            <person name="Jetty R."/>
            <person name="Kudrna D."/>
            <person name="Golser W."/>
            <person name="Rivera L."/>
            <person name="Zhang J."/>
            <person name="Wing R."/>
        </authorList>
    </citation>
    <scope>NUCLEOTIDE SEQUENCE</scope>
</reference>
<dbReference type="GO" id="GO:0000786">
    <property type="term" value="C:nucleosome"/>
    <property type="evidence" value="ECO:0007669"/>
    <property type="project" value="InterPro"/>
</dbReference>
<dbReference type="PANTHER" id="PTHR11467:SF113">
    <property type="entry name" value="OS09G0402100 PROTEIN"/>
    <property type="match status" value="1"/>
</dbReference>
<dbReference type="InterPro" id="IPR000116">
    <property type="entry name" value="HMGA"/>
</dbReference>
<dbReference type="PROSITE" id="PS51504">
    <property type="entry name" value="H15"/>
    <property type="match status" value="1"/>
</dbReference>
<name>A0A0D9XDJ0_9ORYZ</name>
<dbReference type="Gene3D" id="1.10.10.10">
    <property type="entry name" value="Winged helix-like DNA-binding domain superfamily/Winged helix DNA-binding domain"/>
    <property type="match status" value="1"/>
</dbReference>
<evidence type="ECO:0000256" key="2">
    <source>
        <dbReference type="ARBA" id="ARBA00022737"/>
    </source>
</evidence>
<dbReference type="eggNOG" id="ENOG502RXFH">
    <property type="taxonomic scope" value="Eukaryota"/>
</dbReference>
<evidence type="ECO:0000313" key="10">
    <source>
        <dbReference type="EnsemblPlants" id="LPERR09G06650.1"/>
    </source>
</evidence>
<dbReference type="Pfam" id="PF00538">
    <property type="entry name" value="Linker_histone"/>
    <property type="match status" value="1"/>
</dbReference>
<dbReference type="Pfam" id="PF02178">
    <property type="entry name" value="AT_hook"/>
    <property type="match status" value="4"/>
</dbReference>
<protein>
    <recommendedName>
        <fullName evidence="6">HMG-Y-related protein A</fullName>
    </recommendedName>
    <alternativeName>
        <fullName evidence="7">High mobility group A protein</fullName>
    </alternativeName>
</protein>
<dbReference type="STRING" id="77586.A0A0D9XDJ0"/>
<keyword evidence="11" id="KW-1185">Reference proteome</keyword>
<dbReference type="PRINTS" id="PR00929">
    <property type="entry name" value="ATHOOK"/>
</dbReference>
<dbReference type="GO" id="GO:0003690">
    <property type="term" value="F:double-stranded DNA binding"/>
    <property type="evidence" value="ECO:0007669"/>
    <property type="project" value="TreeGrafter"/>
</dbReference>
<dbReference type="SUPFAM" id="SSF46785">
    <property type="entry name" value="Winged helix' DNA-binding domain"/>
    <property type="match status" value="1"/>
</dbReference>
<dbReference type="InterPro" id="IPR036388">
    <property type="entry name" value="WH-like_DNA-bd_sf"/>
</dbReference>
<dbReference type="SMART" id="SM00526">
    <property type="entry name" value="H15"/>
    <property type="match status" value="1"/>
</dbReference>
<sequence>MAATNEEDPSTMAATEADPKPAAAAADLPSYPEMILEAIEALDDKNGSNKTAISQYIEAKHEGLPPAHSSLLTAHLARMKQTGELAFSKNNYFRGDDPTLPPKRGRGRPPKAKDAATAPPAPVPAAAPAPAPDTVSSPRGRGRPPKPKDPVAEAVAKATVGMPRARGRPPKKAKVDQEAPIGAPPPPPAPAAASSEASAAAAAPVKRGRGRPPKVRPAAEPAAA</sequence>
<evidence type="ECO:0000256" key="4">
    <source>
        <dbReference type="ARBA" id="ARBA00023125"/>
    </source>
</evidence>
<dbReference type="GO" id="GO:0005730">
    <property type="term" value="C:nucleolus"/>
    <property type="evidence" value="ECO:0007669"/>
    <property type="project" value="UniProtKB-SubCell"/>
</dbReference>
<keyword evidence="3" id="KW-0007">Acetylation</keyword>
<dbReference type="PANTHER" id="PTHR11467">
    <property type="entry name" value="HISTONE H1"/>
    <property type="match status" value="1"/>
</dbReference>
<dbReference type="PRINTS" id="PR00930">
    <property type="entry name" value="HIGHMOBLTYIY"/>
</dbReference>
<accession>A0A0D9XDJ0</accession>
<dbReference type="SMART" id="SM00384">
    <property type="entry name" value="AT_hook"/>
    <property type="match status" value="4"/>
</dbReference>
<evidence type="ECO:0000256" key="8">
    <source>
        <dbReference type="SAM" id="MobiDB-lite"/>
    </source>
</evidence>
<evidence type="ECO:0000256" key="5">
    <source>
        <dbReference type="ARBA" id="ARBA00023242"/>
    </source>
</evidence>
<comment type="subcellular location">
    <subcellularLocation>
        <location evidence="1">Nucleus</location>
        <location evidence="1">Nucleolus</location>
    </subcellularLocation>
</comment>
<keyword evidence="4" id="KW-0238">DNA-binding</keyword>
<feature type="domain" description="H15" evidence="9">
    <location>
        <begin position="27"/>
        <end position="97"/>
    </location>
</feature>
<evidence type="ECO:0000256" key="7">
    <source>
        <dbReference type="ARBA" id="ARBA00076335"/>
    </source>
</evidence>
<dbReference type="GO" id="GO:0006355">
    <property type="term" value="P:regulation of DNA-templated transcription"/>
    <property type="evidence" value="ECO:0007669"/>
    <property type="project" value="InterPro"/>
</dbReference>
<dbReference type="FunFam" id="1.10.10.10:FF:000537">
    <property type="entry name" value="HMG-Y-related protein A"/>
    <property type="match status" value="1"/>
</dbReference>
<dbReference type="GO" id="GO:0030261">
    <property type="term" value="P:chromosome condensation"/>
    <property type="evidence" value="ECO:0007669"/>
    <property type="project" value="TreeGrafter"/>
</dbReference>
<evidence type="ECO:0000256" key="1">
    <source>
        <dbReference type="ARBA" id="ARBA00004604"/>
    </source>
</evidence>
<reference evidence="10" key="3">
    <citation type="submission" date="2015-04" db="UniProtKB">
        <authorList>
            <consortium name="EnsemblPlants"/>
        </authorList>
    </citation>
    <scope>IDENTIFICATION</scope>
</reference>
<feature type="region of interest" description="Disordered" evidence="8">
    <location>
        <begin position="1"/>
        <end position="28"/>
    </location>
</feature>
<dbReference type="Gramene" id="LPERR09G06650.1">
    <property type="protein sequence ID" value="LPERR09G06650.1"/>
    <property type="gene ID" value="LPERR09G06650"/>
</dbReference>
<keyword evidence="5" id="KW-0539">Nucleus</keyword>
<dbReference type="HOGENOM" id="CLU_078915_0_0_1"/>
<organism evidence="10 11">
    <name type="scientific">Leersia perrieri</name>
    <dbReference type="NCBI Taxonomy" id="77586"/>
    <lineage>
        <taxon>Eukaryota</taxon>
        <taxon>Viridiplantae</taxon>
        <taxon>Streptophyta</taxon>
        <taxon>Embryophyta</taxon>
        <taxon>Tracheophyta</taxon>
        <taxon>Spermatophyta</taxon>
        <taxon>Magnoliopsida</taxon>
        <taxon>Liliopsida</taxon>
        <taxon>Poales</taxon>
        <taxon>Poaceae</taxon>
        <taxon>BOP clade</taxon>
        <taxon>Oryzoideae</taxon>
        <taxon>Oryzeae</taxon>
        <taxon>Oryzinae</taxon>
        <taxon>Leersia</taxon>
    </lineage>
</organism>
<dbReference type="InterPro" id="IPR017956">
    <property type="entry name" value="AT_hook_DNA-bd_motif"/>
</dbReference>
<feature type="compositionally biased region" description="Low complexity" evidence="8">
    <location>
        <begin position="13"/>
        <end position="27"/>
    </location>
</feature>